<accession>A0A1X7VHW4</accession>
<keyword evidence="2" id="KW-1185">Reference proteome</keyword>
<organism evidence="1">
    <name type="scientific">Amphimedon queenslandica</name>
    <name type="common">Sponge</name>
    <dbReference type="NCBI Taxonomy" id="400682"/>
    <lineage>
        <taxon>Eukaryota</taxon>
        <taxon>Metazoa</taxon>
        <taxon>Porifera</taxon>
        <taxon>Demospongiae</taxon>
        <taxon>Heteroscleromorpha</taxon>
        <taxon>Haplosclerida</taxon>
        <taxon>Niphatidae</taxon>
        <taxon>Amphimedon</taxon>
    </lineage>
</organism>
<dbReference type="Pfam" id="PF13489">
    <property type="entry name" value="Methyltransf_23"/>
    <property type="match status" value="1"/>
</dbReference>
<sequence>MEASVYHETSDYQLEDGIKLLEIICPGLNEKVLDIGCGTGRLSKVISKRVGNGGKVIGVDPDEERIKIAINERKGYNNIQFMVGSDQTFPEDKYDAIVSTDVFHWIKDKEPLFKRIYDNLKPGGKLGFTTFDGNARPDLLIEIFRLCGPKTYEAAMSCVYCDTGQKYKELAAAIGFDVMLLDVKARKNIFPNLDAFIDFFYAVYYGMFDRDDPGLNDLKERYKGQPVPMELQRLTMILTKPLE</sequence>
<dbReference type="SUPFAM" id="SSF53335">
    <property type="entry name" value="S-adenosyl-L-methionine-dependent methyltransferases"/>
    <property type="match status" value="1"/>
</dbReference>
<dbReference type="EnsemblMetazoa" id="XM_011411789.1">
    <property type="protein sequence ID" value="XP_011410091.1"/>
    <property type="gene ID" value="LOC105316697"/>
</dbReference>
<dbReference type="OMA" id="HETSDYQ"/>
<evidence type="ECO:0000313" key="2">
    <source>
        <dbReference type="Proteomes" id="UP000007879"/>
    </source>
</evidence>
<dbReference type="KEGG" id="aqu:105316697"/>
<evidence type="ECO:0000313" key="1">
    <source>
        <dbReference type="EnsemblMetazoa" id="Aqu2.1.39926_001"/>
    </source>
</evidence>
<dbReference type="EnsemblMetazoa" id="Aqu2.1.39926_001">
    <property type="protein sequence ID" value="Aqu2.1.39926_001"/>
    <property type="gene ID" value="Aqu2.1.39926"/>
</dbReference>
<dbReference type="InterPro" id="IPR029063">
    <property type="entry name" value="SAM-dependent_MTases_sf"/>
</dbReference>
<dbReference type="PANTHER" id="PTHR43861">
    <property type="entry name" value="TRANS-ACONITATE 2-METHYLTRANSFERASE-RELATED"/>
    <property type="match status" value="1"/>
</dbReference>
<dbReference type="OrthoDB" id="5973496at2759"/>
<dbReference type="CDD" id="cd02440">
    <property type="entry name" value="AdoMet_MTases"/>
    <property type="match status" value="1"/>
</dbReference>
<reference evidence="2" key="1">
    <citation type="journal article" date="2010" name="Nature">
        <title>The Amphimedon queenslandica genome and the evolution of animal complexity.</title>
        <authorList>
            <person name="Srivastava M."/>
            <person name="Simakov O."/>
            <person name="Chapman J."/>
            <person name="Fahey B."/>
            <person name="Gauthier M.E."/>
            <person name="Mitros T."/>
            <person name="Richards G.S."/>
            <person name="Conaco C."/>
            <person name="Dacre M."/>
            <person name="Hellsten U."/>
            <person name="Larroux C."/>
            <person name="Putnam N.H."/>
            <person name="Stanke M."/>
            <person name="Adamska M."/>
            <person name="Darling A."/>
            <person name="Degnan S.M."/>
            <person name="Oakley T.H."/>
            <person name="Plachetzki D.C."/>
            <person name="Zhai Y."/>
            <person name="Adamski M."/>
            <person name="Calcino A."/>
            <person name="Cummins S.F."/>
            <person name="Goodstein D.M."/>
            <person name="Harris C."/>
            <person name="Jackson D.J."/>
            <person name="Leys S.P."/>
            <person name="Shu S."/>
            <person name="Woodcroft B.J."/>
            <person name="Vervoort M."/>
            <person name="Kosik K.S."/>
            <person name="Manning G."/>
            <person name="Degnan B.M."/>
            <person name="Rokhsar D.S."/>
        </authorList>
    </citation>
    <scope>NUCLEOTIDE SEQUENCE [LARGE SCALE GENOMIC DNA]</scope>
</reference>
<dbReference type="AlphaFoldDB" id="A0A1X7VHW4"/>
<proteinExistence type="predicted"/>
<name>A0A1X7VHW4_AMPQE</name>
<gene>
    <name evidence="1" type="primary">105316697</name>
</gene>
<dbReference type="Proteomes" id="UP000007879">
    <property type="component" value="Unassembled WGS sequence"/>
</dbReference>
<dbReference type="STRING" id="400682.A0A1X7VHW4"/>
<protein>
    <submittedName>
        <fullName evidence="1">Uncharacterized protein</fullName>
    </submittedName>
</protein>
<reference evidence="1" key="2">
    <citation type="submission" date="2017-05" db="UniProtKB">
        <authorList>
            <consortium name="EnsemblMetazoa"/>
        </authorList>
    </citation>
    <scope>IDENTIFICATION</scope>
</reference>
<dbReference type="Gene3D" id="3.40.50.150">
    <property type="entry name" value="Vaccinia Virus protein VP39"/>
    <property type="match status" value="1"/>
</dbReference>
<dbReference type="InParanoid" id="A0A1X7VHW4"/>